<evidence type="ECO:0000313" key="9">
    <source>
        <dbReference type="Proteomes" id="UP001369815"/>
    </source>
</evidence>
<dbReference type="EC" id="6.3.1.14" evidence="1"/>
<dbReference type="Gene3D" id="3.90.1490.10">
    <property type="entry name" value="putative n-type atp pyrophosphatase, domain 2"/>
    <property type="match status" value="1"/>
</dbReference>
<reference evidence="8 9" key="1">
    <citation type="journal article" date="2024" name="Front Chem Biol">
        <title>Unveiling the potential of Daldinia eschscholtzii MFLUCC 19-0629 through bioactivity and bioinformatics studies for enhanced sustainable agriculture production.</title>
        <authorList>
            <person name="Brooks S."/>
            <person name="Weaver J.A."/>
            <person name="Klomchit A."/>
            <person name="Alharthi S.A."/>
            <person name="Onlamun T."/>
            <person name="Nurani R."/>
            <person name="Vong T.K."/>
            <person name="Alberti F."/>
            <person name="Greco C."/>
        </authorList>
    </citation>
    <scope>NUCLEOTIDE SEQUENCE [LARGE SCALE GENOMIC DNA]</scope>
    <source>
        <strain evidence="8">MFLUCC 19-0629</strain>
    </source>
</reference>
<dbReference type="GO" id="GO:0017183">
    <property type="term" value="P:protein histidyl modification to diphthamide"/>
    <property type="evidence" value="ECO:0007669"/>
    <property type="project" value="TreeGrafter"/>
</dbReference>
<dbReference type="Proteomes" id="UP001369815">
    <property type="component" value="Unassembled WGS sequence"/>
</dbReference>
<gene>
    <name evidence="8" type="ORF">Daesc_010101</name>
</gene>
<dbReference type="GO" id="GO:0017178">
    <property type="term" value="F:diphthine-ammonia ligase activity"/>
    <property type="evidence" value="ECO:0007669"/>
    <property type="project" value="UniProtKB-EC"/>
</dbReference>
<dbReference type="InterPro" id="IPR035959">
    <property type="entry name" value="RutC-like_sf"/>
</dbReference>
<organism evidence="8 9">
    <name type="scientific">Daldinia eschscholtzii</name>
    <dbReference type="NCBI Taxonomy" id="292717"/>
    <lineage>
        <taxon>Eukaryota</taxon>
        <taxon>Fungi</taxon>
        <taxon>Dikarya</taxon>
        <taxon>Ascomycota</taxon>
        <taxon>Pezizomycotina</taxon>
        <taxon>Sordariomycetes</taxon>
        <taxon>Xylariomycetidae</taxon>
        <taxon>Xylariales</taxon>
        <taxon>Hypoxylaceae</taxon>
        <taxon>Daldinia</taxon>
    </lineage>
</organism>
<sequence>MAADGPLRVVALVSGGKDSFYSILHCLANGHRVVALANLHPPPRVTSASNNSNSKYTITATSTTTTSTNRTEAEEGTGADAGNTTSTTTIRISPGVDLAPQHPSCFASSCSAPEIDHTSHEEEDEADLNSFMYQTVGHQVIPLYAQATGLPLFRRPILGTAVDHGISYQDPDGHYVDEDETESLVPLLRAVLKAHPDVNALCTGAILSTYQRTRVESVALRLGLVPLAYLWQFPELPLPLAATDDQPVGTDKNDDAQLLRDMAAAGLEARIVKVASAGLGEEFLWENVASESAVSRIRRALRRFGGDGGRGAVLGEGGEFETLVVDGPSVLFKGRVIVDENDRKIVREGGGSAWLSIRKAKVEMKPDLDTSSSQTDNFGVHVPELLDLGFRTVLESLQDEDRLVYDHSSLSQVPLPLPASVPRFRHIKSGSKDWYFVGDSMGIEDQTAKIVNEVRRRLGEHPLPSSAIVSSLIVLRRMTDFPTVNKLYGALFREPNPPARVTISCGDKLLPRGTDITVLLTVQPHLKRNERRGLHVQSRSYWAPANIGPYSQAVAYPLLSGDEGRNNDAQNSESPLAVSIAGQIPLVPATMTLPPIPKDGSSSLALQITLALQHLWRVGGEMQVQWWSSAVAYFPRSALRSEARHSALLASAAWNAAHVASSSLSTDDLEEPDPWDRKYNPAYMTYGNSGDDTASRPSLPDWEVLKDFDADADANAEDGKPAHRPLPFVFSAEVEELPRSAGVEWHAHLGFASVGAGSIRLYTVGGGESSDDPLLHHVVVDSPSGDVFVQTAAVYRANEGVTSPLPLSNAVDRSAVAVTTSLLKLLAGLESAGAAAAVLLNPKFTYVDDEYFEFSENTAWLSKGAIIPCGSLWDAQGRCLNMVSIFETRWSKAL</sequence>
<evidence type="ECO:0000256" key="2">
    <source>
        <dbReference type="ARBA" id="ARBA00018426"/>
    </source>
</evidence>
<dbReference type="Gene3D" id="3.40.50.620">
    <property type="entry name" value="HUPs"/>
    <property type="match status" value="1"/>
</dbReference>
<dbReference type="InterPro" id="IPR002761">
    <property type="entry name" value="Diphthami_syn_dom"/>
</dbReference>
<proteinExistence type="predicted"/>
<dbReference type="Gene3D" id="3.30.1330.40">
    <property type="entry name" value="RutC-like"/>
    <property type="match status" value="2"/>
</dbReference>
<keyword evidence="9" id="KW-1185">Reference proteome</keyword>
<evidence type="ECO:0000313" key="8">
    <source>
        <dbReference type="EMBL" id="KAK6948335.1"/>
    </source>
</evidence>
<feature type="domain" description="Diphthamide synthase" evidence="7">
    <location>
        <begin position="254"/>
        <end position="346"/>
    </location>
</feature>
<dbReference type="PANTHER" id="PTHR12196">
    <property type="entry name" value="DOMAIN OF UNKNOWN FUNCTION 71 DUF71 -CONTAINING PROTEIN"/>
    <property type="match status" value="1"/>
</dbReference>
<feature type="region of interest" description="Disordered" evidence="6">
    <location>
        <begin position="43"/>
        <end position="90"/>
    </location>
</feature>
<evidence type="ECO:0000256" key="3">
    <source>
        <dbReference type="ARBA" id="ARBA00029814"/>
    </source>
</evidence>
<dbReference type="EMBL" id="JBANMG010000010">
    <property type="protein sequence ID" value="KAK6948335.1"/>
    <property type="molecule type" value="Genomic_DNA"/>
</dbReference>
<dbReference type="CDD" id="cd01994">
    <property type="entry name" value="AANH_PF0828-like"/>
    <property type="match status" value="1"/>
</dbReference>
<dbReference type="CDD" id="cd06156">
    <property type="entry name" value="eu_AANH_C_2"/>
    <property type="match status" value="1"/>
</dbReference>
<comment type="caution">
    <text evidence="8">The sequence shown here is derived from an EMBL/GenBank/DDBJ whole genome shotgun (WGS) entry which is preliminary data.</text>
</comment>
<evidence type="ECO:0000256" key="1">
    <source>
        <dbReference type="ARBA" id="ARBA00012089"/>
    </source>
</evidence>
<comment type="catalytic activity">
    <reaction evidence="5">
        <text>diphthine-[translation elongation factor 2] + NH4(+) + ATP = diphthamide-[translation elongation factor 2] + AMP + diphosphate + H(+)</text>
        <dbReference type="Rhea" id="RHEA:19753"/>
        <dbReference type="Rhea" id="RHEA-COMP:10172"/>
        <dbReference type="Rhea" id="RHEA-COMP:10174"/>
        <dbReference type="ChEBI" id="CHEBI:15378"/>
        <dbReference type="ChEBI" id="CHEBI:16692"/>
        <dbReference type="ChEBI" id="CHEBI:28938"/>
        <dbReference type="ChEBI" id="CHEBI:30616"/>
        <dbReference type="ChEBI" id="CHEBI:33019"/>
        <dbReference type="ChEBI" id="CHEBI:82696"/>
        <dbReference type="ChEBI" id="CHEBI:456215"/>
        <dbReference type="EC" id="6.3.1.14"/>
    </reaction>
</comment>
<feature type="compositionally biased region" description="Polar residues" evidence="6">
    <location>
        <begin position="46"/>
        <end position="56"/>
    </location>
</feature>
<dbReference type="PANTHER" id="PTHR12196:SF2">
    <property type="entry name" value="DIPHTHINE--AMMONIA LIGASE"/>
    <property type="match status" value="1"/>
</dbReference>
<name>A0AAX6M6T1_9PEZI</name>
<dbReference type="Pfam" id="PF01902">
    <property type="entry name" value="Diphthami_syn_2"/>
    <property type="match status" value="2"/>
</dbReference>
<evidence type="ECO:0000259" key="7">
    <source>
        <dbReference type="Pfam" id="PF01902"/>
    </source>
</evidence>
<evidence type="ECO:0000256" key="6">
    <source>
        <dbReference type="SAM" id="MobiDB-lite"/>
    </source>
</evidence>
<feature type="domain" description="Diphthamide synthase" evidence="7">
    <location>
        <begin position="176"/>
        <end position="232"/>
    </location>
</feature>
<dbReference type="InterPro" id="IPR014729">
    <property type="entry name" value="Rossmann-like_a/b/a_fold"/>
</dbReference>
<protein>
    <recommendedName>
        <fullName evidence="2">Diphthine--ammonia ligase</fullName>
        <ecNumber evidence="1">6.3.1.14</ecNumber>
    </recommendedName>
    <alternativeName>
        <fullName evidence="3">Diphthamide synthase</fullName>
    </alternativeName>
    <alternativeName>
        <fullName evidence="4">Diphthamide synthetase</fullName>
    </alternativeName>
</protein>
<dbReference type="AlphaFoldDB" id="A0AAX6M6T1"/>
<dbReference type="SUPFAM" id="SSF55298">
    <property type="entry name" value="YjgF-like"/>
    <property type="match status" value="2"/>
</dbReference>
<feature type="compositionally biased region" description="Low complexity" evidence="6">
    <location>
        <begin position="57"/>
        <end position="70"/>
    </location>
</feature>
<dbReference type="InterPro" id="IPR030662">
    <property type="entry name" value="DPH6/MJ0570"/>
</dbReference>
<evidence type="ECO:0000256" key="5">
    <source>
        <dbReference type="ARBA" id="ARBA00048108"/>
    </source>
</evidence>
<evidence type="ECO:0000256" key="4">
    <source>
        <dbReference type="ARBA" id="ARBA00031552"/>
    </source>
</evidence>
<accession>A0AAX6M6T1</accession>
<dbReference type="SUPFAM" id="SSF52402">
    <property type="entry name" value="Adenine nucleotide alpha hydrolases-like"/>
    <property type="match status" value="1"/>
</dbReference>